<evidence type="ECO:0000313" key="2">
    <source>
        <dbReference type="Proteomes" id="UP001174909"/>
    </source>
</evidence>
<feature type="non-terminal residue" evidence="1">
    <location>
        <position position="179"/>
    </location>
</feature>
<dbReference type="EMBL" id="CASHTH010003352">
    <property type="protein sequence ID" value="CAI8043733.1"/>
    <property type="molecule type" value="Genomic_DNA"/>
</dbReference>
<sequence length="179" mass="19074">SCLSRVGDRLAVVRAVHRGQAAEPLARQRGHADVAHRSHQVAVRRAGRVVEDRPVADVEQRPLLHEHRPLLQHPVMGRVVAPVAVPRQLLVAADEGEAGSRLAEVHAVVAEDESQVDGDLLAPVVRPLGRRVGDRVVPLPADAQADVGVGRYVCAHVHLLAVPAGSVGRGGLHRLEEGV</sequence>
<protein>
    <submittedName>
        <fullName evidence="1">Uncharacterized protein</fullName>
    </submittedName>
</protein>
<evidence type="ECO:0000313" key="1">
    <source>
        <dbReference type="EMBL" id="CAI8043733.1"/>
    </source>
</evidence>
<dbReference type="Proteomes" id="UP001174909">
    <property type="component" value="Unassembled WGS sequence"/>
</dbReference>
<comment type="caution">
    <text evidence="1">The sequence shown here is derived from an EMBL/GenBank/DDBJ whole genome shotgun (WGS) entry which is preliminary data.</text>
</comment>
<organism evidence="1 2">
    <name type="scientific">Geodia barretti</name>
    <name type="common">Barrett's horny sponge</name>
    <dbReference type="NCBI Taxonomy" id="519541"/>
    <lineage>
        <taxon>Eukaryota</taxon>
        <taxon>Metazoa</taxon>
        <taxon>Porifera</taxon>
        <taxon>Demospongiae</taxon>
        <taxon>Heteroscleromorpha</taxon>
        <taxon>Tetractinellida</taxon>
        <taxon>Astrophorina</taxon>
        <taxon>Geodiidae</taxon>
        <taxon>Geodia</taxon>
    </lineage>
</organism>
<accession>A0AA35X390</accession>
<gene>
    <name evidence="1" type="ORF">GBAR_LOCUS24262</name>
</gene>
<name>A0AA35X390_GEOBA</name>
<keyword evidence="2" id="KW-1185">Reference proteome</keyword>
<feature type="non-terminal residue" evidence="1">
    <location>
        <position position="1"/>
    </location>
</feature>
<proteinExistence type="predicted"/>
<dbReference type="AlphaFoldDB" id="A0AA35X390"/>
<reference evidence="1" key="1">
    <citation type="submission" date="2023-03" db="EMBL/GenBank/DDBJ databases">
        <authorList>
            <person name="Steffen K."/>
            <person name="Cardenas P."/>
        </authorList>
    </citation>
    <scope>NUCLEOTIDE SEQUENCE</scope>
</reference>